<reference evidence="1" key="1">
    <citation type="journal article" date="2023" name="Plant J.">
        <title>Genome sequences and population genomics provide insights into the demographic history, inbreeding, and mutation load of two 'living fossil' tree species of Dipteronia.</title>
        <authorList>
            <person name="Feng Y."/>
            <person name="Comes H.P."/>
            <person name="Chen J."/>
            <person name="Zhu S."/>
            <person name="Lu R."/>
            <person name="Zhang X."/>
            <person name="Li P."/>
            <person name="Qiu J."/>
            <person name="Olsen K.M."/>
            <person name="Qiu Y."/>
        </authorList>
    </citation>
    <scope>NUCLEOTIDE SEQUENCE</scope>
    <source>
        <strain evidence="1">NBL</strain>
    </source>
</reference>
<gene>
    <name evidence="1" type="ORF">Dsin_004470</name>
</gene>
<evidence type="ECO:0000313" key="1">
    <source>
        <dbReference type="EMBL" id="KAK3224608.1"/>
    </source>
</evidence>
<dbReference type="PANTHER" id="PTHR33116">
    <property type="entry name" value="REVERSE TRANSCRIPTASE ZINC-BINDING DOMAIN-CONTAINING PROTEIN-RELATED-RELATED"/>
    <property type="match status" value="1"/>
</dbReference>
<proteinExistence type="predicted"/>
<dbReference type="AlphaFoldDB" id="A0AAE0AUQ9"/>
<organism evidence="1 2">
    <name type="scientific">Dipteronia sinensis</name>
    <dbReference type="NCBI Taxonomy" id="43782"/>
    <lineage>
        <taxon>Eukaryota</taxon>
        <taxon>Viridiplantae</taxon>
        <taxon>Streptophyta</taxon>
        <taxon>Embryophyta</taxon>
        <taxon>Tracheophyta</taxon>
        <taxon>Spermatophyta</taxon>
        <taxon>Magnoliopsida</taxon>
        <taxon>eudicotyledons</taxon>
        <taxon>Gunneridae</taxon>
        <taxon>Pentapetalae</taxon>
        <taxon>rosids</taxon>
        <taxon>malvids</taxon>
        <taxon>Sapindales</taxon>
        <taxon>Sapindaceae</taxon>
        <taxon>Hippocastanoideae</taxon>
        <taxon>Acereae</taxon>
        <taxon>Dipteronia</taxon>
    </lineage>
</organism>
<name>A0AAE0AUQ9_9ROSI</name>
<comment type="caution">
    <text evidence="1">The sequence shown here is derived from an EMBL/GenBank/DDBJ whole genome shotgun (WGS) entry which is preliminary data.</text>
</comment>
<accession>A0AAE0AUQ9</accession>
<sequence length="174" mass="19958">MASGLRLSLQKSCVVRIRKVRGSEVDWETIVRCAQGSLPLNYLGLALSGRPSAKSFWNKLVSRVERRLASWKKSFLNKGGKLVLIKTVMASIPIYYMSVFKIPVSVAHKLERLQRSFFWGDGIQHKKMHPIKWEVLCKNKRNGGLGVRAILHKNNSLLAKWIWRFGTEEAPLWK</sequence>
<dbReference type="PANTHER" id="PTHR33116:SF78">
    <property type="entry name" value="OS12G0587133 PROTEIN"/>
    <property type="match status" value="1"/>
</dbReference>
<dbReference type="EMBL" id="JANJYJ010000002">
    <property type="protein sequence ID" value="KAK3224608.1"/>
    <property type="molecule type" value="Genomic_DNA"/>
</dbReference>
<keyword evidence="2" id="KW-1185">Reference proteome</keyword>
<protein>
    <submittedName>
        <fullName evidence="1">Uncharacterized protein</fullName>
    </submittedName>
</protein>
<evidence type="ECO:0000313" key="2">
    <source>
        <dbReference type="Proteomes" id="UP001281410"/>
    </source>
</evidence>
<dbReference type="Proteomes" id="UP001281410">
    <property type="component" value="Unassembled WGS sequence"/>
</dbReference>